<reference evidence="3" key="1">
    <citation type="submission" date="2015-07" db="EMBL/GenBank/DDBJ databases">
        <title>Draft genome sequence of the purine-degrading Gottschalkia purinilyticum DSM 1384 (formerly Clostridium purinilyticum).</title>
        <authorList>
            <person name="Poehlein A."/>
            <person name="Schiel-Bengelsdorf B."/>
            <person name="Bengelsdorf F.R."/>
            <person name="Daniel R."/>
            <person name="Duerre P."/>
        </authorList>
    </citation>
    <scope>NUCLEOTIDE SEQUENCE [LARGE SCALE GENOMIC DNA]</scope>
    <source>
        <strain evidence="3">DSM 1384</strain>
    </source>
</reference>
<dbReference type="Gene3D" id="3.90.550.10">
    <property type="entry name" value="Spore Coat Polysaccharide Biosynthesis Protein SpsA, Chain A"/>
    <property type="match status" value="1"/>
</dbReference>
<proteinExistence type="predicted"/>
<accession>A0A0L0W6F1</accession>
<dbReference type="PANTHER" id="PTHR43777">
    <property type="entry name" value="MOLYBDENUM COFACTOR CYTIDYLYLTRANSFERASE"/>
    <property type="match status" value="1"/>
</dbReference>
<protein>
    <submittedName>
        <fullName evidence="2">Molybdenum hydroxylase accessory protein, YgfJ family</fullName>
    </submittedName>
</protein>
<dbReference type="InterPro" id="IPR025877">
    <property type="entry name" value="MobA-like_NTP_Trfase"/>
</dbReference>
<name>A0A0L0W6F1_GOTPU</name>
<dbReference type="Proteomes" id="UP000037267">
    <property type="component" value="Unassembled WGS sequence"/>
</dbReference>
<dbReference type="AlphaFoldDB" id="A0A0L0W6F1"/>
<dbReference type="STRING" id="1503.CLPU_25c00090"/>
<dbReference type="OrthoDB" id="9797742at2"/>
<keyword evidence="3" id="KW-1185">Reference proteome</keyword>
<gene>
    <name evidence="2" type="ORF">CLPU_25c00090</name>
</gene>
<sequence length="195" mass="22302">MISAIIMASGFSKRMGRDKLLLEIDGLPMIERVIQKVKNSNVQEIILVYRKELVKNIGEKYEIYTVYNPYAQLGQSEAMKIGIKNTNLNSKGYMFVVGDQPFISSNAINTLINEFIKNKEIVVPTYDEKRGSPVIFSSHYRDSLLMINGDIGGREVIDKNIDKVKFIEMDKSFFGEDIDTLQDYKRLTGMELINK</sequence>
<dbReference type="CDD" id="cd04182">
    <property type="entry name" value="GT_2_like_f"/>
    <property type="match status" value="1"/>
</dbReference>
<evidence type="ECO:0000259" key="1">
    <source>
        <dbReference type="Pfam" id="PF12804"/>
    </source>
</evidence>
<dbReference type="Pfam" id="PF12804">
    <property type="entry name" value="NTP_transf_3"/>
    <property type="match status" value="1"/>
</dbReference>
<dbReference type="InterPro" id="IPR029044">
    <property type="entry name" value="Nucleotide-diphossugar_trans"/>
</dbReference>
<dbReference type="NCBIfam" id="TIGR03310">
    <property type="entry name" value="matur_MocA_YgfJ"/>
    <property type="match status" value="1"/>
</dbReference>
<dbReference type="RefSeq" id="WP_050378867.1">
    <property type="nucleotide sequence ID" value="NZ_LGSS01000025.1"/>
</dbReference>
<feature type="domain" description="MobA-like NTP transferase" evidence="1">
    <location>
        <begin position="4"/>
        <end position="160"/>
    </location>
</feature>
<comment type="caution">
    <text evidence="2">The sequence shown here is derived from an EMBL/GenBank/DDBJ whole genome shotgun (WGS) entry which is preliminary data.</text>
</comment>
<evidence type="ECO:0000313" key="2">
    <source>
        <dbReference type="EMBL" id="KNF07099.1"/>
    </source>
</evidence>
<dbReference type="InterPro" id="IPR017696">
    <property type="entry name" value="Mo_hydrolase_YgfJ"/>
</dbReference>
<evidence type="ECO:0000313" key="3">
    <source>
        <dbReference type="Proteomes" id="UP000037267"/>
    </source>
</evidence>
<dbReference type="GO" id="GO:0016779">
    <property type="term" value="F:nucleotidyltransferase activity"/>
    <property type="evidence" value="ECO:0007669"/>
    <property type="project" value="UniProtKB-ARBA"/>
</dbReference>
<dbReference type="EMBL" id="LGSS01000025">
    <property type="protein sequence ID" value="KNF07099.1"/>
    <property type="molecule type" value="Genomic_DNA"/>
</dbReference>
<dbReference type="PATRIC" id="fig|1503.3.peg.1433"/>
<organism evidence="2 3">
    <name type="scientific">Gottschalkia purinilytica</name>
    <name type="common">Clostridium purinilyticum</name>
    <dbReference type="NCBI Taxonomy" id="1503"/>
    <lineage>
        <taxon>Bacteria</taxon>
        <taxon>Bacillati</taxon>
        <taxon>Bacillota</taxon>
        <taxon>Tissierellia</taxon>
        <taxon>Tissierellales</taxon>
        <taxon>Gottschalkiaceae</taxon>
        <taxon>Gottschalkia</taxon>
    </lineage>
</organism>
<dbReference type="PANTHER" id="PTHR43777:SF1">
    <property type="entry name" value="MOLYBDENUM COFACTOR CYTIDYLYLTRANSFERASE"/>
    <property type="match status" value="1"/>
</dbReference>
<dbReference type="SUPFAM" id="SSF53448">
    <property type="entry name" value="Nucleotide-diphospho-sugar transferases"/>
    <property type="match status" value="1"/>
</dbReference>